<dbReference type="InterPro" id="IPR029044">
    <property type="entry name" value="Nucleotide-diphossugar_trans"/>
</dbReference>
<gene>
    <name evidence="2" type="ORF">SM757_08040</name>
</gene>
<dbReference type="Gene3D" id="3.90.550.10">
    <property type="entry name" value="Spore Coat Polysaccharide Biosynthesis Protein SpsA, Chain A"/>
    <property type="match status" value="1"/>
</dbReference>
<accession>A0ABU5IBP6</accession>
<name>A0ABU5IBP6_9BURK</name>
<proteinExistence type="predicted"/>
<keyword evidence="3" id="KW-1185">Reference proteome</keyword>
<sequence>MNARPSVSVCMATYNGAAYVLEQARSILEQLEPGDELVVCDDGSRDDTLALLRALGDARVKIHTFAANVGHVRNFERCLALARGEIVFLSDQDDVWKPGKVQVVLQCFAANARVLMVQHALSTMDAAGRTLAPLWNPLPAGVHGGAAFVARQLGRCQVFGCAVAVRRALLRVLLPFPAQAYAHDHWLAVAAGLAGRVCFINQPLVGYRQHAANVTPKKGLGWRRRVTVRVLMLQMMAIAAWRVRPAARRAPRAPTL</sequence>
<evidence type="ECO:0000313" key="2">
    <source>
        <dbReference type="EMBL" id="MDZ5456524.1"/>
    </source>
</evidence>
<dbReference type="InterPro" id="IPR050834">
    <property type="entry name" value="Glycosyltransf_2"/>
</dbReference>
<organism evidence="2 3">
    <name type="scientific">Azohydromonas lata</name>
    <dbReference type="NCBI Taxonomy" id="45677"/>
    <lineage>
        <taxon>Bacteria</taxon>
        <taxon>Pseudomonadati</taxon>
        <taxon>Pseudomonadota</taxon>
        <taxon>Betaproteobacteria</taxon>
        <taxon>Burkholderiales</taxon>
        <taxon>Sphaerotilaceae</taxon>
        <taxon>Azohydromonas</taxon>
    </lineage>
</organism>
<dbReference type="Pfam" id="PF00535">
    <property type="entry name" value="Glycos_transf_2"/>
    <property type="match status" value="1"/>
</dbReference>
<evidence type="ECO:0000313" key="3">
    <source>
        <dbReference type="Proteomes" id="UP001293718"/>
    </source>
</evidence>
<dbReference type="InterPro" id="IPR001173">
    <property type="entry name" value="Glyco_trans_2-like"/>
</dbReference>
<feature type="domain" description="Glycosyltransferase 2-like" evidence="1">
    <location>
        <begin position="8"/>
        <end position="133"/>
    </location>
</feature>
<dbReference type="SUPFAM" id="SSF53448">
    <property type="entry name" value="Nucleotide-diphospho-sugar transferases"/>
    <property type="match status" value="1"/>
</dbReference>
<dbReference type="PANTHER" id="PTHR43685:SF11">
    <property type="entry name" value="GLYCOSYLTRANSFERASE TAGX-RELATED"/>
    <property type="match status" value="1"/>
</dbReference>
<dbReference type="PANTHER" id="PTHR43685">
    <property type="entry name" value="GLYCOSYLTRANSFERASE"/>
    <property type="match status" value="1"/>
</dbReference>
<reference evidence="2 3" key="1">
    <citation type="submission" date="2023-11" db="EMBL/GenBank/DDBJ databases">
        <title>Draft genome of Azohydromonas lata strain H1 (DSM1123), a polyhydroxyalkanoate producer.</title>
        <authorList>
            <person name="Traversa D."/>
            <person name="D'Addabbo P."/>
            <person name="Pazzani C."/>
            <person name="Manzari C."/>
            <person name="Chiara M."/>
            <person name="Scrascia M."/>
        </authorList>
    </citation>
    <scope>NUCLEOTIDE SEQUENCE [LARGE SCALE GENOMIC DNA]</scope>
    <source>
        <strain evidence="2 3">H1</strain>
    </source>
</reference>
<dbReference type="EMBL" id="JAXOJX010000009">
    <property type="protein sequence ID" value="MDZ5456524.1"/>
    <property type="molecule type" value="Genomic_DNA"/>
</dbReference>
<dbReference type="Proteomes" id="UP001293718">
    <property type="component" value="Unassembled WGS sequence"/>
</dbReference>
<dbReference type="CDD" id="cd04196">
    <property type="entry name" value="GT_2_like_d"/>
    <property type="match status" value="1"/>
</dbReference>
<protein>
    <submittedName>
        <fullName evidence="2">Glycosyltransferase family 2 protein</fullName>
    </submittedName>
</protein>
<comment type="caution">
    <text evidence="2">The sequence shown here is derived from an EMBL/GenBank/DDBJ whole genome shotgun (WGS) entry which is preliminary data.</text>
</comment>
<dbReference type="RefSeq" id="WP_322465052.1">
    <property type="nucleotide sequence ID" value="NZ_JAXOJX010000009.1"/>
</dbReference>
<evidence type="ECO:0000259" key="1">
    <source>
        <dbReference type="Pfam" id="PF00535"/>
    </source>
</evidence>